<gene>
    <name evidence="14 16" type="ORF">P152DRAFT_301936</name>
</gene>
<keyword evidence="6" id="KW-0227">DNA damage</keyword>
<dbReference type="OrthoDB" id="17907at2759"/>
<dbReference type="RefSeq" id="XP_033535658.1">
    <property type="nucleotide sequence ID" value="XM_033675089.1"/>
</dbReference>
<keyword evidence="4" id="KW-0963">Cytoplasm</keyword>
<comment type="subcellular location">
    <subcellularLocation>
        <location evidence="2">Cytoplasm</location>
    </subcellularLocation>
    <subcellularLocation>
        <location evidence="1">Nucleus</location>
    </subcellularLocation>
</comment>
<dbReference type="GO" id="GO:0005634">
    <property type="term" value="C:nucleus"/>
    <property type="evidence" value="ECO:0007669"/>
    <property type="project" value="UniProtKB-SubCell"/>
</dbReference>
<dbReference type="Gene3D" id="1.10.287.2210">
    <property type="match status" value="1"/>
</dbReference>
<dbReference type="InterPro" id="IPR032430">
    <property type="entry name" value="Blm10_mid"/>
</dbReference>
<dbReference type="Proteomes" id="UP000504638">
    <property type="component" value="Unplaced"/>
</dbReference>
<feature type="compositionally biased region" description="Acidic residues" evidence="9">
    <location>
        <begin position="958"/>
        <end position="967"/>
    </location>
</feature>
<dbReference type="GO" id="GO:0005829">
    <property type="term" value="C:cytosol"/>
    <property type="evidence" value="ECO:0007669"/>
    <property type="project" value="TreeGrafter"/>
</dbReference>
<dbReference type="GO" id="GO:0016504">
    <property type="term" value="F:peptidase activator activity"/>
    <property type="evidence" value="ECO:0007669"/>
    <property type="project" value="InterPro"/>
</dbReference>
<name>A0A6G1G7I0_9PEZI</name>
<dbReference type="Pfam" id="PF11919">
    <property type="entry name" value="PSME4_C"/>
    <property type="match status" value="1"/>
</dbReference>
<dbReference type="InterPro" id="IPR055455">
    <property type="entry name" value="HEAT_PSME4"/>
</dbReference>
<evidence type="ECO:0008006" key="17">
    <source>
        <dbReference type="Google" id="ProtNLM"/>
    </source>
</evidence>
<dbReference type="SUPFAM" id="SSF48371">
    <property type="entry name" value="ARM repeat"/>
    <property type="match status" value="2"/>
</dbReference>
<dbReference type="EMBL" id="ML975154">
    <property type="protein sequence ID" value="KAF1814027.1"/>
    <property type="molecule type" value="Genomic_DNA"/>
</dbReference>
<evidence type="ECO:0000313" key="14">
    <source>
        <dbReference type="EMBL" id="KAF1814027.1"/>
    </source>
</evidence>
<dbReference type="Pfam" id="PF16507">
    <property type="entry name" value="HEAT_PSME4_mid"/>
    <property type="match status" value="1"/>
</dbReference>
<evidence type="ECO:0000259" key="10">
    <source>
        <dbReference type="Pfam" id="PF11919"/>
    </source>
</evidence>
<evidence type="ECO:0000256" key="5">
    <source>
        <dbReference type="ARBA" id="ARBA00022737"/>
    </source>
</evidence>
<feature type="domain" description="Proteasome activator Blm10 N-terminal" evidence="12">
    <location>
        <begin position="22"/>
        <end position="95"/>
    </location>
</feature>
<dbReference type="Pfam" id="PF23096">
    <property type="entry name" value="HEAT_PSME4"/>
    <property type="match status" value="1"/>
</dbReference>
<evidence type="ECO:0000313" key="16">
    <source>
        <dbReference type="RefSeq" id="XP_033535658.1"/>
    </source>
</evidence>
<dbReference type="InterPro" id="IPR016024">
    <property type="entry name" value="ARM-type_fold"/>
</dbReference>
<keyword evidence="5" id="KW-0677">Repeat</keyword>
<sequence>MAGADRIAQLVSTYSGIGLNSDISRATSPGGNPHDASNVPNGLDRPKESRSRPRTFPYFKHLPYPTETTKEHEQNLNTIVEHLYVAVSAGDFAPGATHWTRELRGWLSLKFDLPRDTRVKLVRLYYELALAPGLEVLTAERFAGTFMTLTKRKHYLRNGKDLTLDWRPLFKELKIFVLPNSTGGSSSGAIRRNVRTLNKMCTFAQLYFDPREIPAMLEEFLPHFTTSFTEGAFTVVGLLNLLFPTTPGPKDRPDLQPQHYMPTFFHLWSLVNRSRVFDMHFLDLLSRLARDCLITEHLPWSQHGIYTEDQSNLIFTAILRLLEIPLVQSSSPYSSHVDNTSGLAALLERDPRKHPITHNIARWIVMSLSPACLDNERSILSNLEGLIEAVETYFHPSNSGSWTRSLSQLVYYLTDFFVMRWNREHSGEMEVPEGRRLTDEVKRRFVLCLREVTFMTIFSKSHAAISYALSSLQSLAYLEPNLIIPGALQRIYPALQGLVEVHRTISSIRALQMLAKVMARTRGYRCHVMSLLGLCLPGIDPNDLEKTLQTLAYIQNVSYCIPLCDLTKEKPHTDENIPNGEENSAYSTEDSEGTAVLWVQEQLQRLEKEGGDIEIDYEKEMTPEQEEAILRSSTMGLAEFVMQFIGRVFTLLENLPDSSRVKSGSPEESVVNTLPATFTPLLATLSPELYDIALNKIAQFVSNHVIHQARDAMAFICNALVKINPKKALDRLLPTLIAGIRTEIDDNGAGSTRTTGSEVLPRDRALVWNISLLSMCVVHVGDSVLKWKDELIGIAEHMQKSCKGIPTVHISNFVHHLLLNLTVTYTIDFSIYEKAELERGLTPADWGKLPDKQNMQISWHVPKAAEIEFAIEVFQNETRHALKSLTALTSENPPTKRDGTGKDWSDEVSRHLVLLRLILSGISVLFDPAHEIHEIEAGHGDTDLPNGSTDIVMKDPAAEEPESDANETEANLGEAEDEEVKPTFQYETGYSLDREGDQYKLIHQLRRDVGETLHRVHVFLSEKQEDDVACFNALYTAYKSWFVDVGIERSAHVLDRVSRLYSADILPFKFSGIRKEYPRPLLARRANVYHLQRLRHNANPRLRTKLDEMLLLDLAKSSVSLYTDIRRTAQSANENAVKCVIGSRPLVVPPLLDTLETAIAAQDYPRIKGVIYSLLFGSLAKTISKDWRFTPRLIKCFVEVTGVDKPSVQKLAANAAFPIMDMGKPTDRMVIVDADIVKDLLTTTDADEQHVERMTVKIQRRGDKIAGKRQKIEGRKAKLAAELLEVAKTAHWKKASRAAAIVINLGMRFEFIASEPLIEMLAKGAVDQHPSLRSLYSGALLALFGLVQTRAVAKHSYKNWLLLKEDVPDMVQAPTNSSDPHWTESFLKRFAQPDVNFYIDWDHCGWLVWEKEITGFLPDRPALEFDDVEDKVRKTIAKHLDRVWFSTYFSYIKQEPRDPHSDRFRVSSAYTLSAAFELVFAGLTTATFADIQELSGTVFGDGSDKHQHRATAEIMGGLISCADYLPKEQKVEIWEYAFPIVRGILRDGLSPETSSYWQTFLHVAFQSKDPRRAWPLVDWLASFKLDMSSNAAFKESSKIQALQQCILETGWHFQLEKPILEDFLAHLDHPYKGVREAMGQTLATIYRTRYHESYPNVTALVNAQKEAGSIGLQPYKPTEEFTATMNDIFERLQKWRAERQPGQQSPSSYTQGGKTVLLWLDSALTSFECTELIPFIPTQLTVELLHMMDIKEDQELQSLAYHVYKQIANVPHRAGEDGPFIASLISIGNTASSWHQRLRILINIQVLFYRELFLMSPAHQQTLFDSVSAMLRDPQYEVRLGASTTLSGMIRCSPIAKRDAVVKTLKARFSEMLAANPLPKRRVPGTPTPAQAQTTIGRHAAVLGLGALVQAFPYHSPPPGWLPEVLATLATKASGDGGTVGKSVKGILADFKKTRQDTWHVDVKAFEPEQLADLEGVLWKSYFA</sequence>
<evidence type="ECO:0000259" key="12">
    <source>
        <dbReference type="Pfam" id="PF16547"/>
    </source>
</evidence>
<dbReference type="InterPro" id="IPR032372">
    <property type="entry name" value="Blm10_N"/>
</dbReference>
<evidence type="ECO:0000256" key="2">
    <source>
        <dbReference type="ARBA" id="ARBA00004496"/>
    </source>
</evidence>
<proteinExistence type="inferred from homology"/>
<feature type="domain" description="Proteasome activator complex subunit 4 C-terminal" evidence="10">
    <location>
        <begin position="1897"/>
        <end position="1984"/>
    </location>
</feature>
<evidence type="ECO:0000256" key="4">
    <source>
        <dbReference type="ARBA" id="ARBA00022490"/>
    </source>
</evidence>
<feature type="region of interest" description="Disordered" evidence="9">
    <location>
        <begin position="957"/>
        <end position="980"/>
    </location>
</feature>
<dbReference type="GO" id="GO:0010499">
    <property type="term" value="P:proteasomal ubiquitin-independent protein catabolic process"/>
    <property type="evidence" value="ECO:0007669"/>
    <property type="project" value="TreeGrafter"/>
</dbReference>
<accession>A0A6G1G7I0</accession>
<keyword evidence="7" id="KW-0234">DNA repair</keyword>
<protein>
    <recommendedName>
        <fullName evidence="17">Proteasome activator subunit 4</fullName>
    </recommendedName>
</protein>
<feature type="region of interest" description="Disordered" evidence="9">
    <location>
        <begin position="24"/>
        <end position="55"/>
    </location>
</feature>
<reference evidence="16" key="3">
    <citation type="submission" date="2025-04" db="UniProtKB">
        <authorList>
            <consortium name="RefSeq"/>
        </authorList>
    </citation>
    <scope>IDENTIFICATION</scope>
    <source>
        <strain evidence="16">CBS 781.70</strain>
    </source>
</reference>
<feature type="domain" description="Proteasome activator complex subunit 4-like HEAT repeat-like" evidence="13">
    <location>
        <begin position="1504"/>
        <end position="1603"/>
    </location>
</feature>
<evidence type="ECO:0000259" key="11">
    <source>
        <dbReference type="Pfam" id="PF16507"/>
    </source>
</evidence>
<dbReference type="InterPro" id="IPR035309">
    <property type="entry name" value="PSME4"/>
</dbReference>
<reference evidence="16" key="2">
    <citation type="submission" date="2020-04" db="EMBL/GenBank/DDBJ databases">
        <authorList>
            <consortium name="NCBI Genome Project"/>
        </authorList>
    </citation>
    <scope>NUCLEOTIDE SEQUENCE</scope>
    <source>
        <strain evidence="16">CBS 781.70</strain>
    </source>
</reference>
<dbReference type="GO" id="GO:0006281">
    <property type="term" value="P:DNA repair"/>
    <property type="evidence" value="ECO:0007669"/>
    <property type="project" value="UniProtKB-KW"/>
</dbReference>
<evidence type="ECO:0000259" key="13">
    <source>
        <dbReference type="Pfam" id="PF23096"/>
    </source>
</evidence>
<evidence type="ECO:0000256" key="9">
    <source>
        <dbReference type="SAM" id="MobiDB-lite"/>
    </source>
</evidence>
<dbReference type="Pfam" id="PF16547">
    <property type="entry name" value="BLM10_N"/>
    <property type="match status" value="1"/>
</dbReference>
<organism evidence="14">
    <name type="scientific">Eremomyces bilateralis CBS 781.70</name>
    <dbReference type="NCBI Taxonomy" id="1392243"/>
    <lineage>
        <taxon>Eukaryota</taxon>
        <taxon>Fungi</taxon>
        <taxon>Dikarya</taxon>
        <taxon>Ascomycota</taxon>
        <taxon>Pezizomycotina</taxon>
        <taxon>Dothideomycetes</taxon>
        <taxon>Dothideomycetes incertae sedis</taxon>
        <taxon>Eremomycetales</taxon>
        <taxon>Eremomycetaceae</taxon>
        <taxon>Eremomyces</taxon>
    </lineage>
</organism>
<comment type="similarity">
    <text evidence="3">Belongs to the BLM10 family.</text>
</comment>
<evidence type="ECO:0000256" key="1">
    <source>
        <dbReference type="ARBA" id="ARBA00004123"/>
    </source>
</evidence>
<keyword evidence="15" id="KW-1185">Reference proteome</keyword>
<dbReference type="GO" id="GO:0070628">
    <property type="term" value="F:proteasome binding"/>
    <property type="evidence" value="ECO:0007669"/>
    <property type="project" value="InterPro"/>
</dbReference>
<evidence type="ECO:0000256" key="6">
    <source>
        <dbReference type="ARBA" id="ARBA00022763"/>
    </source>
</evidence>
<evidence type="ECO:0000313" key="15">
    <source>
        <dbReference type="Proteomes" id="UP000504638"/>
    </source>
</evidence>
<evidence type="ECO:0000256" key="8">
    <source>
        <dbReference type="ARBA" id="ARBA00023242"/>
    </source>
</evidence>
<evidence type="ECO:0000256" key="3">
    <source>
        <dbReference type="ARBA" id="ARBA00005739"/>
    </source>
</evidence>
<keyword evidence="8" id="KW-0539">Nucleus</keyword>
<dbReference type="GeneID" id="54415659"/>
<dbReference type="InterPro" id="IPR021843">
    <property type="entry name" value="PSME4_C"/>
</dbReference>
<dbReference type="PANTHER" id="PTHR32170">
    <property type="entry name" value="PROTEASOME ACTIVATOR COMPLEX SUBUNIT 4"/>
    <property type="match status" value="1"/>
</dbReference>
<feature type="domain" description="Proteasome activator Blm10 middle HEAT repeats region" evidence="11">
    <location>
        <begin position="383"/>
        <end position="926"/>
    </location>
</feature>
<dbReference type="PANTHER" id="PTHR32170:SF3">
    <property type="entry name" value="PROTEASOME ACTIVATOR COMPLEX SUBUNIT 4"/>
    <property type="match status" value="1"/>
</dbReference>
<evidence type="ECO:0000256" key="7">
    <source>
        <dbReference type="ARBA" id="ARBA00023204"/>
    </source>
</evidence>
<reference evidence="14 16" key="1">
    <citation type="submission" date="2020-01" db="EMBL/GenBank/DDBJ databases">
        <authorList>
            <consortium name="DOE Joint Genome Institute"/>
            <person name="Haridas S."/>
            <person name="Albert R."/>
            <person name="Binder M."/>
            <person name="Bloem J."/>
            <person name="Labutti K."/>
            <person name="Salamov A."/>
            <person name="Andreopoulos B."/>
            <person name="Baker S.E."/>
            <person name="Barry K."/>
            <person name="Bills G."/>
            <person name="Bluhm B.H."/>
            <person name="Cannon C."/>
            <person name="Castanera R."/>
            <person name="Culley D.E."/>
            <person name="Daum C."/>
            <person name="Ezra D."/>
            <person name="Gonzalez J.B."/>
            <person name="Henrissat B."/>
            <person name="Kuo A."/>
            <person name="Liang C."/>
            <person name="Lipzen A."/>
            <person name="Lutzoni F."/>
            <person name="Magnuson J."/>
            <person name="Mondo S."/>
            <person name="Nolan M."/>
            <person name="Ohm R."/>
            <person name="Pangilinan J."/>
            <person name="Park H.-J."/>
            <person name="Ramirez L."/>
            <person name="Alfaro M."/>
            <person name="Sun H."/>
            <person name="Tritt A."/>
            <person name="Yoshinaga Y."/>
            <person name="Zwiers L.-H."/>
            <person name="Turgeon B.G."/>
            <person name="Goodwin S.B."/>
            <person name="Spatafora J.W."/>
            <person name="Crous P.W."/>
            <person name="Grigoriev I.V."/>
        </authorList>
    </citation>
    <scope>NUCLEOTIDE SEQUENCE</scope>
    <source>
        <strain evidence="14 16">CBS 781.70</strain>
    </source>
</reference>